<dbReference type="FunFam" id="3.30.9.10:FF:000026">
    <property type="entry name" value="FAD-dependent oxidoreductase domain-containing protein 1"/>
    <property type="match status" value="1"/>
</dbReference>
<organism evidence="6 7">
    <name type="scientific">Petrolisthes cinctipes</name>
    <name type="common">Flat porcelain crab</name>
    <dbReference type="NCBI Taxonomy" id="88211"/>
    <lineage>
        <taxon>Eukaryota</taxon>
        <taxon>Metazoa</taxon>
        <taxon>Ecdysozoa</taxon>
        <taxon>Arthropoda</taxon>
        <taxon>Crustacea</taxon>
        <taxon>Multicrustacea</taxon>
        <taxon>Malacostraca</taxon>
        <taxon>Eumalacostraca</taxon>
        <taxon>Eucarida</taxon>
        <taxon>Decapoda</taxon>
        <taxon>Pleocyemata</taxon>
        <taxon>Anomura</taxon>
        <taxon>Galatheoidea</taxon>
        <taxon>Porcellanidae</taxon>
        <taxon>Petrolisthes</taxon>
    </lineage>
</organism>
<dbReference type="PANTHER" id="PTHR13847">
    <property type="entry name" value="SARCOSINE DEHYDROGENASE-RELATED"/>
    <property type="match status" value="1"/>
</dbReference>
<accession>A0AAE1FT73</accession>
<keyword evidence="7" id="KW-1185">Reference proteome</keyword>
<feature type="region of interest" description="Disordered" evidence="4">
    <location>
        <begin position="103"/>
        <end position="126"/>
    </location>
</feature>
<evidence type="ECO:0000313" key="6">
    <source>
        <dbReference type="EMBL" id="KAK3880138.1"/>
    </source>
</evidence>
<gene>
    <name evidence="6" type="ORF">Pcinc_015340</name>
</gene>
<sequence length="554" mass="61571">MNQLCNTKCSVLAKLNVVYRCIGGGLKGQQRCNFTLSLRSYCQHKPPPTDKETKAQVDQNDLEKSPSGYAKQDYANPILRTFGIISGDVRNFLGLARDAPVNTSKSSSARQVSDPNNSSSSSLARHKREDIWPAHCDVLIVGGGIMGTSIAYHLKEKALQGLNVVVVEQDKSYKQASTVLSLGGIRQQFSIPENILLSQYGAEFLRHAHRWLSLEGQDPPDVQFKPHGYLTLASEKGLQKLHNNFQLQREMGCHMELLSGHHLKDRFPWLNTDGAEAGVLGLQGEGWFDPWALLMSLKQKAVSLGVEYVEGKVTGMEGETLDDMVLEGKARANVKNLRHAKVQLSNGETRDIKFAIVVVAAGAWTGQMARMVGIGEGHDIMSVPVPVEPRKRYVYCFHAPEGPGLDAPLTIDPNGTYFRREGLRGLYLCGQSPPPDQEPDTQDLHVDEDFFYKVVWPSLANRIPSFNEIKLHSSWAGFYDYNTFDQNAIVGLHPMVSNMYLVTGFSGHGIQQALGVGRAIMEAILEGEYKTINLERFAFERVLIDDPLYEENII</sequence>
<evidence type="ECO:0000256" key="3">
    <source>
        <dbReference type="ARBA" id="ARBA00046185"/>
    </source>
</evidence>
<feature type="region of interest" description="Disordered" evidence="4">
    <location>
        <begin position="45"/>
        <end position="69"/>
    </location>
</feature>
<reference evidence="6" key="1">
    <citation type="submission" date="2023-10" db="EMBL/GenBank/DDBJ databases">
        <title>Genome assemblies of two species of porcelain crab, Petrolisthes cinctipes and Petrolisthes manimaculis (Anomura: Porcellanidae).</title>
        <authorList>
            <person name="Angst P."/>
        </authorList>
    </citation>
    <scope>NUCLEOTIDE SEQUENCE</scope>
    <source>
        <strain evidence="6">PB745_01</strain>
        <tissue evidence="6">Gill</tissue>
    </source>
</reference>
<proteinExistence type="predicted"/>
<protein>
    <recommendedName>
        <fullName evidence="2">FAD-dependent oxidoreductase domain-containing protein 1</fullName>
    </recommendedName>
</protein>
<comment type="caution">
    <text evidence="6">The sequence shown here is derived from an EMBL/GenBank/DDBJ whole genome shotgun (WGS) entry which is preliminary data.</text>
</comment>
<dbReference type="Gene3D" id="3.50.50.60">
    <property type="entry name" value="FAD/NAD(P)-binding domain"/>
    <property type="match status" value="1"/>
</dbReference>
<dbReference type="Pfam" id="PF01266">
    <property type="entry name" value="DAO"/>
    <property type="match status" value="1"/>
</dbReference>
<dbReference type="PANTHER" id="PTHR13847:SF287">
    <property type="entry name" value="FAD-DEPENDENT OXIDOREDUCTASE DOMAIN-CONTAINING PROTEIN 1"/>
    <property type="match status" value="1"/>
</dbReference>
<dbReference type="AlphaFoldDB" id="A0AAE1FT73"/>
<evidence type="ECO:0000256" key="1">
    <source>
        <dbReference type="ARBA" id="ARBA00023002"/>
    </source>
</evidence>
<feature type="compositionally biased region" description="Polar residues" evidence="4">
    <location>
        <begin position="103"/>
        <end position="115"/>
    </location>
</feature>
<dbReference type="GO" id="GO:0005739">
    <property type="term" value="C:mitochondrion"/>
    <property type="evidence" value="ECO:0007669"/>
    <property type="project" value="GOC"/>
</dbReference>
<name>A0AAE1FT73_PETCI</name>
<evidence type="ECO:0000313" key="7">
    <source>
        <dbReference type="Proteomes" id="UP001286313"/>
    </source>
</evidence>
<feature type="domain" description="FAD dependent oxidoreductase" evidence="5">
    <location>
        <begin position="137"/>
        <end position="522"/>
    </location>
</feature>
<keyword evidence="1" id="KW-0560">Oxidoreductase</keyword>
<dbReference type="EMBL" id="JAWQEG010001351">
    <property type="protein sequence ID" value="KAK3880138.1"/>
    <property type="molecule type" value="Genomic_DNA"/>
</dbReference>
<evidence type="ECO:0000256" key="4">
    <source>
        <dbReference type="SAM" id="MobiDB-lite"/>
    </source>
</evidence>
<dbReference type="Proteomes" id="UP001286313">
    <property type="component" value="Unassembled WGS sequence"/>
</dbReference>
<evidence type="ECO:0000259" key="5">
    <source>
        <dbReference type="Pfam" id="PF01266"/>
    </source>
</evidence>
<dbReference type="Gene3D" id="3.30.9.10">
    <property type="entry name" value="D-Amino Acid Oxidase, subunit A, domain 2"/>
    <property type="match status" value="1"/>
</dbReference>
<dbReference type="GO" id="GO:0032981">
    <property type="term" value="P:mitochondrial respiratory chain complex I assembly"/>
    <property type="evidence" value="ECO:0007669"/>
    <property type="project" value="TreeGrafter"/>
</dbReference>
<dbReference type="InterPro" id="IPR036188">
    <property type="entry name" value="FAD/NAD-bd_sf"/>
</dbReference>
<dbReference type="GO" id="GO:0016491">
    <property type="term" value="F:oxidoreductase activity"/>
    <property type="evidence" value="ECO:0007669"/>
    <property type="project" value="UniProtKB-KW"/>
</dbReference>
<comment type="function">
    <text evidence="3">Required for the assembly of the mitochondrial membrane respiratory chain NADH dehydrogenase (Complex I). Involved in mid-late stages of complex I assembly.</text>
</comment>
<dbReference type="InterPro" id="IPR006076">
    <property type="entry name" value="FAD-dep_OxRdtase"/>
</dbReference>
<evidence type="ECO:0000256" key="2">
    <source>
        <dbReference type="ARBA" id="ARBA00039785"/>
    </source>
</evidence>
<dbReference type="SUPFAM" id="SSF51905">
    <property type="entry name" value="FAD/NAD(P)-binding domain"/>
    <property type="match status" value="1"/>
</dbReference>